<name>A0AAX6HV72_IRIPA</name>
<comment type="caution">
    <text evidence="11">The sequence shown here is derived from an EMBL/GenBank/DDBJ whole genome shotgun (WGS) entry which is preliminary data.</text>
</comment>
<dbReference type="SUPFAM" id="SSF54171">
    <property type="entry name" value="DNA-binding domain"/>
    <property type="match status" value="1"/>
</dbReference>
<dbReference type="Gene3D" id="3.30.730.10">
    <property type="entry name" value="AP2/ERF domain"/>
    <property type="match status" value="1"/>
</dbReference>
<dbReference type="PANTHER" id="PTHR31241:SF62">
    <property type="entry name" value="DEHYDRATION-RESPONSIVE ELEMENT-BINDING PROTEIN 2D"/>
    <property type="match status" value="1"/>
</dbReference>
<dbReference type="EMBL" id="JANAVB010006599">
    <property type="protein sequence ID" value="KAJ6844613.1"/>
    <property type="molecule type" value="Genomic_DNA"/>
</dbReference>
<organism evidence="11 12">
    <name type="scientific">Iris pallida</name>
    <name type="common">Sweet iris</name>
    <dbReference type="NCBI Taxonomy" id="29817"/>
    <lineage>
        <taxon>Eukaryota</taxon>
        <taxon>Viridiplantae</taxon>
        <taxon>Streptophyta</taxon>
        <taxon>Embryophyta</taxon>
        <taxon>Tracheophyta</taxon>
        <taxon>Spermatophyta</taxon>
        <taxon>Magnoliopsida</taxon>
        <taxon>Liliopsida</taxon>
        <taxon>Asparagales</taxon>
        <taxon>Iridaceae</taxon>
        <taxon>Iridoideae</taxon>
        <taxon>Irideae</taxon>
        <taxon>Iris</taxon>
    </lineage>
</organism>
<comment type="subcellular location">
    <subcellularLocation>
        <location evidence="1">Nucleus</location>
    </subcellularLocation>
</comment>
<dbReference type="PANTHER" id="PTHR31241">
    <property type="entry name" value="DEHYDRATION-RESPONSIVE ELEMENT-BINDING PROTEIN 2C"/>
    <property type="match status" value="1"/>
</dbReference>
<evidence type="ECO:0000256" key="6">
    <source>
        <dbReference type="ARBA" id="ARBA00023163"/>
    </source>
</evidence>
<dbReference type="InterPro" id="IPR016177">
    <property type="entry name" value="DNA-bd_dom_sf"/>
</dbReference>
<dbReference type="GO" id="GO:0045893">
    <property type="term" value="P:positive regulation of DNA-templated transcription"/>
    <property type="evidence" value="ECO:0007669"/>
    <property type="project" value="TreeGrafter"/>
</dbReference>
<evidence type="ECO:0000256" key="7">
    <source>
        <dbReference type="ARBA" id="ARBA00023242"/>
    </source>
</evidence>
<dbReference type="CDD" id="cd00018">
    <property type="entry name" value="AP2"/>
    <property type="match status" value="1"/>
</dbReference>
<evidence type="ECO:0000256" key="5">
    <source>
        <dbReference type="ARBA" id="ARBA00023159"/>
    </source>
</evidence>
<comment type="similarity">
    <text evidence="8">Belongs to the AP2/ERF transcription factor family. ERF subfamily.</text>
</comment>
<dbReference type="InterPro" id="IPR036955">
    <property type="entry name" value="AP2/ERF_dom_sf"/>
</dbReference>
<keyword evidence="4" id="KW-0238">DNA-binding</keyword>
<proteinExistence type="inferred from homology"/>
<keyword evidence="12" id="KW-1185">Reference proteome</keyword>
<keyword evidence="5" id="KW-0010">Activator</keyword>
<dbReference type="GO" id="GO:0000976">
    <property type="term" value="F:transcription cis-regulatory region binding"/>
    <property type="evidence" value="ECO:0007669"/>
    <property type="project" value="TreeGrafter"/>
</dbReference>
<evidence type="ECO:0000256" key="3">
    <source>
        <dbReference type="ARBA" id="ARBA00023016"/>
    </source>
</evidence>
<dbReference type="AlphaFoldDB" id="A0AAX6HV72"/>
<dbReference type="FunFam" id="3.30.730.10:FF:000001">
    <property type="entry name" value="Ethylene-responsive transcription factor 2"/>
    <property type="match status" value="1"/>
</dbReference>
<dbReference type="SMART" id="SM00380">
    <property type="entry name" value="AP2"/>
    <property type="match status" value="1"/>
</dbReference>
<reference evidence="11" key="1">
    <citation type="journal article" date="2023" name="GigaByte">
        <title>Genome assembly of the bearded iris, Iris pallida Lam.</title>
        <authorList>
            <person name="Bruccoleri R.E."/>
            <person name="Oakeley E.J."/>
            <person name="Faust A.M.E."/>
            <person name="Altorfer M."/>
            <person name="Dessus-Babus S."/>
            <person name="Burckhardt D."/>
            <person name="Oertli M."/>
            <person name="Naumann U."/>
            <person name="Petersen F."/>
            <person name="Wong J."/>
        </authorList>
    </citation>
    <scope>NUCLEOTIDE SEQUENCE</scope>
    <source>
        <strain evidence="11">GSM-AAB239-AS_SAM_17_03QT</strain>
    </source>
</reference>
<evidence type="ECO:0000256" key="9">
    <source>
        <dbReference type="SAM" id="MobiDB-lite"/>
    </source>
</evidence>
<feature type="domain" description="AP2/ERF" evidence="10">
    <location>
        <begin position="66"/>
        <end position="123"/>
    </location>
</feature>
<dbReference type="PROSITE" id="PS51032">
    <property type="entry name" value="AP2_ERF"/>
    <property type="match status" value="1"/>
</dbReference>
<feature type="region of interest" description="Disordered" evidence="9">
    <location>
        <begin position="45"/>
        <end position="65"/>
    </location>
</feature>
<dbReference type="Pfam" id="PF00847">
    <property type="entry name" value="AP2"/>
    <property type="match status" value="1"/>
</dbReference>
<dbReference type="GO" id="GO:0006950">
    <property type="term" value="P:response to stress"/>
    <property type="evidence" value="ECO:0007669"/>
    <property type="project" value="TreeGrafter"/>
</dbReference>
<evidence type="ECO:0000313" key="11">
    <source>
        <dbReference type="EMBL" id="KAJ6844613.1"/>
    </source>
</evidence>
<dbReference type="GO" id="GO:0005634">
    <property type="term" value="C:nucleus"/>
    <property type="evidence" value="ECO:0007669"/>
    <property type="project" value="UniProtKB-SubCell"/>
</dbReference>
<evidence type="ECO:0000256" key="8">
    <source>
        <dbReference type="ARBA" id="ARBA00024343"/>
    </source>
</evidence>
<dbReference type="GO" id="GO:0003700">
    <property type="term" value="F:DNA-binding transcription factor activity"/>
    <property type="evidence" value="ECO:0007669"/>
    <property type="project" value="InterPro"/>
</dbReference>
<protein>
    <submittedName>
        <fullName evidence="11">Dehydration-responsive element-binding protein 2B-like</fullName>
    </submittedName>
</protein>
<accession>A0AAX6HV72</accession>
<evidence type="ECO:0000313" key="12">
    <source>
        <dbReference type="Proteomes" id="UP001140949"/>
    </source>
</evidence>
<feature type="compositionally biased region" description="Low complexity" evidence="9">
    <location>
        <begin position="134"/>
        <end position="151"/>
    </location>
</feature>
<keyword evidence="7" id="KW-0539">Nucleus</keyword>
<evidence type="ECO:0000256" key="1">
    <source>
        <dbReference type="ARBA" id="ARBA00004123"/>
    </source>
</evidence>
<feature type="region of interest" description="Disordered" evidence="9">
    <location>
        <begin position="125"/>
        <end position="188"/>
    </location>
</feature>
<evidence type="ECO:0000256" key="4">
    <source>
        <dbReference type="ARBA" id="ARBA00023125"/>
    </source>
</evidence>
<keyword evidence="6" id="KW-0804">Transcription</keyword>
<sequence length="351" mass="39266">MEEPEKKKRVRKRCSGLDSVEQTIAKWKEQNMQLDRNRTSIRKVQANGSRKGCMRGKGGPENSKCPYRGVRQRTWGKWVAEIREPYCGRRLWLGTFATAFEGSLAYDTAARAMYGPCARLNHPDSEAGASSAMTSVSNESTTTTHHSSSGSDETKLNNPRMEADEMRSTNRPPPPSCVKADGSDETELNNREVEADEIRSANPCPPPYCAEADPMVMRDEPKEEAMWDIDYRPQEVFDVEDLLRELDADLAYGTCDGLDMKPYDGQDMKPWGDNDQFGGVDSNNCWQGDEAFDAYDGWQLDGALASTWGALHNPDATVLWNFSHPMEQPQVGLDYCTDSMKVTGNGFDAKE</sequence>
<evidence type="ECO:0000259" key="10">
    <source>
        <dbReference type="PROSITE" id="PS51032"/>
    </source>
</evidence>
<dbReference type="InterPro" id="IPR001471">
    <property type="entry name" value="AP2/ERF_dom"/>
</dbReference>
<dbReference type="PRINTS" id="PR00367">
    <property type="entry name" value="ETHRSPELEMNT"/>
</dbReference>
<reference evidence="11" key="2">
    <citation type="submission" date="2023-04" db="EMBL/GenBank/DDBJ databases">
        <authorList>
            <person name="Bruccoleri R.E."/>
            <person name="Oakeley E.J."/>
            <person name="Faust A.-M."/>
            <person name="Dessus-Babus S."/>
            <person name="Altorfer M."/>
            <person name="Burckhardt D."/>
            <person name="Oertli M."/>
            <person name="Naumann U."/>
            <person name="Petersen F."/>
            <person name="Wong J."/>
        </authorList>
    </citation>
    <scope>NUCLEOTIDE SEQUENCE</scope>
    <source>
        <strain evidence="11">GSM-AAB239-AS_SAM_17_03QT</strain>
        <tissue evidence="11">Leaf</tissue>
    </source>
</reference>
<keyword evidence="2" id="KW-0805">Transcription regulation</keyword>
<dbReference type="Proteomes" id="UP001140949">
    <property type="component" value="Unassembled WGS sequence"/>
</dbReference>
<evidence type="ECO:0000256" key="2">
    <source>
        <dbReference type="ARBA" id="ARBA00023015"/>
    </source>
</evidence>
<keyword evidence="3" id="KW-0346">Stress response</keyword>
<gene>
    <name evidence="11" type="ORF">M6B38_293465</name>
</gene>